<dbReference type="Gene3D" id="2.60.120.620">
    <property type="entry name" value="q2cbj1_9rhob like domain"/>
    <property type="match status" value="1"/>
</dbReference>
<evidence type="ECO:0000313" key="3">
    <source>
        <dbReference type="Proteomes" id="UP000585836"/>
    </source>
</evidence>
<evidence type="ECO:0000256" key="1">
    <source>
        <dbReference type="SAM" id="MobiDB-lite"/>
    </source>
</evidence>
<organism evidence="2 3">
    <name type="scientific">Streptomyces echinatus</name>
    <dbReference type="NCBI Taxonomy" id="67293"/>
    <lineage>
        <taxon>Bacteria</taxon>
        <taxon>Bacillati</taxon>
        <taxon>Actinomycetota</taxon>
        <taxon>Actinomycetes</taxon>
        <taxon>Kitasatosporales</taxon>
        <taxon>Streptomycetaceae</taxon>
        <taxon>Streptomyces</taxon>
    </lineage>
</organism>
<dbReference type="Proteomes" id="UP000585836">
    <property type="component" value="Unassembled WGS sequence"/>
</dbReference>
<proteinExistence type="predicted"/>
<dbReference type="EC" id="1.14.11.-" evidence="2"/>
<protein>
    <submittedName>
        <fullName evidence="2">Ectoine hydroxylase</fullName>
        <ecNumber evidence="2">1.14.11.-</ecNumber>
    </submittedName>
</protein>
<sequence length="273" mass="29954">MKLSEEMLAQYDRDGFIAAPGVFSQAELASIKTALAEDVTVKGPHLITEDDGETMRAVYASHTRHPLFRDLVTSERLLGPAVQLVGRDLYVHQFKINTKRPFGGESWAWHQDYPVWRDADRMPEARAVNVAVFLDDVSEFNGPVVFLRGSHRLGSGTSRRRQGGETAEHIDPRDYTLSGDDLSRLAGVHEMTSPKGAAGTVVFFHPEIVHGSAPNISPYPRDLLITTYNSSSNAPRPPGEPRPEYLVGRDTTPLVPHARLLETMAATTTGAGA</sequence>
<dbReference type="InterPro" id="IPR008775">
    <property type="entry name" value="Phytyl_CoA_dOase-like"/>
</dbReference>
<keyword evidence="3" id="KW-1185">Reference proteome</keyword>
<evidence type="ECO:0000313" key="2">
    <source>
        <dbReference type="EMBL" id="MBB5930894.1"/>
    </source>
</evidence>
<keyword evidence="2" id="KW-0560">Oxidoreductase</keyword>
<dbReference type="SUPFAM" id="SSF51197">
    <property type="entry name" value="Clavaminate synthase-like"/>
    <property type="match status" value="1"/>
</dbReference>
<dbReference type="PANTHER" id="PTHR20883">
    <property type="entry name" value="PHYTANOYL-COA DIOXYGENASE DOMAIN CONTAINING 1"/>
    <property type="match status" value="1"/>
</dbReference>
<comment type="caution">
    <text evidence="2">The sequence shown here is derived from an EMBL/GenBank/DDBJ whole genome shotgun (WGS) entry which is preliminary data.</text>
</comment>
<dbReference type="GO" id="GO:0016706">
    <property type="term" value="F:2-oxoglutarate-dependent dioxygenase activity"/>
    <property type="evidence" value="ECO:0007669"/>
    <property type="project" value="UniProtKB-ARBA"/>
</dbReference>
<dbReference type="GO" id="GO:0005506">
    <property type="term" value="F:iron ion binding"/>
    <property type="evidence" value="ECO:0007669"/>
    <property type="project" value="UniProtKB-ARBA"/>
</dbReference>
<name>A0A7W9Q052_9ACTN</name>
<dbReference type="Pfam" id="PF05721">
    <property type="entry name" value="PhyH"/>
    <property type="match status" value="1"/>
</dbReference>
<dbReference type="RefSeq" id="WP_184971786.1">
    <property type="nucleotide sequence ID" value="NZ_JACHJK010000013.1"/>
</dbReference>
<dbReference type="EMBL" id="JACHJK010000013">
    <property type="protein sequence ID" value="MBB5930894.1"/>
    <property type="molecule type" value="Genomic_DNA"/>
</dbReference>
<gene>
    <name evidence="2" type="ORF">FHS34_006401</name>
</gene>
<dbReference type="PANTHER" id="PTHR20883:SF51">
    <property type="entry name" value="PHYTANOYL-COA HYDROXYLASE"/>
    <property type="match status" value="1"/>
</dbReference>
<feature type="compositionally biased region" description="Basic and acidic residues" evidence="1">
    <location>
        <begin position="162"/>
        <end position="174"/>
    </location>
</feature>
<reference evidence="2 3" key="1">
    <citation type="submission" date="2020-08" db="EMBL/GenBank/DDBJ databases">
        <title>Genomic Encyclopedia of Type Strains, Phase III (KMG-III): the genomes of soil and plant-associated and newly described type strains.</title>
        <authorList>
            <person name="Whitman W."/>
        </authorList>
    </citation>
    <scope>NUCLEOTIDE SEQUENCE [LARGE SCALE GENOMIC DNA]</scope>
    <source>
        <strain evidence="2 3">CECT 3313</strain>
    </source>
</reference>
<dbReference type="AlphaFoldDB" id="A0A7W9Q052"/>
<feature type="region of interest" description="Disordered" evidence="1">
    <location>
        <begin position="153"/>
        <end position="175"/>
    </location>
</feature>
<accession>A0A7W9Q052</accession>